<dbReference type="KEGG" id="thf:MA03_05990"/>
<dbReference type="Proteomes" id="UP000067434">
    <property type="component" value="Chromosome"/>
</dbReference>
<dbReference type="HOGENOM" id="CLU_182725_0_0_2"/>
<dbReference type="EMBL" id="CP009961">
    <property type="protein sequence ID" value="AKG38893.1"/>
    <property type="molecule type" value="Genomic_DNA"/>
</dbReference>
<name>A0A0F7FHX5_9CREN</name>
<proteinExistence type="predicted"/>
<protein>
    <submittedName>
        <fullName evidence="1">Uncharacterized protein</fullName>
    </submittedName>
</protein>
<evidence type="ECO:0000313" key="1">
    <source>
        <dbReference type="EMBL" id="AKG38893.1"/>
    </source>
</evidence>
<dbReference type="GeneID" id="25401763"/>
<evidence type="ECO:0000313" key="2">
    <source>
        <dbReference type="Proteomes" id="UP000067434"/>
    </source>
</evidence>
<accession>A0A0F7FHX5</accession>
<organism evidence="1 2">
    <name type="scientific">Infirmifilum uzonense</name>
    <dbReference type="NCBI Taxonomy" id="1550241"/>
    <lineage>
        <taxon>Archaea</taxon>
        <taxon>Thermoproteota</taxon>
        <taxon>Thermoprotei</taxon>
        <taxon>Thermofilales</taxon>
        <taxon>Thermofilaceae</taxon>
        <taxon>Infirmifilum</taxon>
    </lineage>
</organism>
<keyword evidence="2" id="KW-1185">Reference proteome</keyword>
<dbReference type="PATRIC" id="fig|1550241.5.peg.1250"/>
<dbReference type="STRING" id="1550241.MA03_05990"/>
<dbReference type="RefSeq" id="WP_052884393.1">
    <property type="nucleotide sequence ID" value="NZ_CP009961.1"/>
</dbReference>
<dbReference type="AlphaFoldDB" id="A0A0F7FHX5"/>
<sequence>MSNDALQGLREALDRLIERVSKRVEEEFSHDPSLQVTITAFLGEDWPYELLIEVEARSRVYNSDYIRRVLERILDEELGKAEEELKGIGLRVLS</sequence>
<gene>
    <name evidence="1" type="ORF">MA03_05990</name>
</gene>
<reference evidence="1 2" key="1">
    <citation type="journal article" date="2015" name="Stand. Genomic Sci.">
        <title>Complete genome sequence of and proposal of Thermofilum uzonense sp. nov. a novel hyperthermophilic crenarchaeon and emended description of the genus Thermofilum.</title>
        <authorList>
            <person name="Toshchakov S.V."/>
            <person name="Korzhenkov A.A."/>
            <person name="Samarov N.I."/>
            <person name="Mazunin I.O."/>
            <person name="Mozhey O.I."/>
            <person name="Shmyr I.S."/>
            <person name="Derbikova K.S."/>
            <person name="Taranov E.A."/>
            <person name="Dominova I.N."/>
            <person name="Bonch-Osmolovskaya E.A."/>
            <person name="Patrushev M.V."/>
            <person name="Podosokorskaya O.A."/>
            <person name="Kublanov I.V."/>
        </authorList>
    </citation>
    <scope>NUCLEOTIDE SEQUENCE [LARGE SCALE GENOMIC DNA]</scope>
    <source>
        <strain evidence="1 2">1807-2</strain>
    </source>
</reference>